<dbReference type="AlphaFoldDB" id="A0A7W8XAQ8"/>
<feature type="domain" description="TadE-like" evidence="1">
    <location>
        <begin position="23"/>
        <end position="62"/>
    </location>
</feature>
<dbReference type="EMBL" id="JACHBK010000011">
    <property type="protein sequence ID" value="MBB5537906.1"/>
    <property type="molecule type" value="Genomic_DNA"/>
</dbReference>
<organism evidence="2 3">
    <name type="scientific">Rhizobium giardinii</name>
    <dbReference type="NCBI Taxonomy" id="56731"/>
    <lineage>
        <taxon>Bacteria</taxon>
        <taxon>Pseudomonadati</taxon>
        <taxon>Pseudomonadota</taxon>
        <taxon>Alphaproteobacteria</taxon>
        <taxon>Hyphomicrobiales</taxon>
        <taxon>Rhizobiaceae</taxon>
        <taxon>Rhizobium/Agrobacterium group</taxon>
        <taxon>Rhizobium</taxon>
    </lineage>
</organism>
<sequence>MTRFIKSCLTSWLPRRLWWDRTGASAVEFALLVPVLLLLLAGLADLGHGLAVRRKVNQMASTSGEMISMQTAWGSSDVSSILSGVSSILQPYDLDNLTILLCVVDIDKKGKATVAWSAAYGTTALSAGQDPPKDIPGDLQEEDVQMIVTRVQYRLNTILSGLFESFTGDGAYEYEQYFLTRPRNGDTITYG</sequence>
<gene>
    <name evidence="2" type="ORF">GGD55_004627</name>
</gene>
<comment type="caution">
    <text evidence="2">The sequence shown here is derived from an EMBL/GenBank/DDBJ whole genome shotgun (WGS) entry which is preliminary data.</text>
</comment>
<evidence type="ECO:0000313" key="3">
    <source>
        <dbReference type="Proteomes" id="UP000585507"/>
    </source>
</evidence>
<evidence type="ECO:0000313" key="2">
    <source>
        <dbReference type="EMBL" id="MBB5537906.1"/>
    </source>
</evidence>
<name>A0A7W8XAQ8_9HYPH</name>
<protein>
    <submittedName>
        <fullName evidence="2">Flp pilus assembly protein TadG</fullName>
    </submittedName>
</protein>
<proteinExistence type="predicted"/>
<dbReference type="Proteomes" id="UP000585507">
    <property type="component" value="Unassembled WGS sequence"/>
</dbReference>
<reference evidence="2 3" key="1">
    <citation type="submission" date="2020-08" db="EMBL/GenBank/DDBJ databases">
        <title>Genomic Encyclopedia of Type Strains, Phase IV (KMG-V): Genome sequencing to study the core and pangenomes of soil and plant-associated prokaryotes.</title>
        <authorList>
            <person name="Whitman W."/>
        </authorList>
    </citation>
    <scope>NUCLEOTIDE SEQUENCE [LARGE SCALE GENOMIC DNA]</scope>
    <source>
        <strain evidence="2 3">SEMIA 4084</strain>
    </source>
</reference>
<keyword evidence="3" id="KW-1185">Reference proteome</keyword>
<accession>A0A7W8XAQ8</accession>
<dbReference type="RefSeq" id="WP_018329822.1">
    <property type="nucleotide sequence ID" value="NZ_JACHBK010000011.1"/>
</dbReference>
<evidence type="ECO:0000259" key="1">
    <source>
        <dbReference type="Pfam" id="PF07811"/>
    </source>
</evidence>
<dbReference type="InterPro" id="IPR012495">
    <property type="entry name" value="TadE-like_dom"/>
</dbReference>
<dbReference type="Pfam" id="PF07811">
    <property type="entry name" value="TadE"/>
    <property type="match status" value="1"/>
</dbReference>